<keyword evidence="4" id="KW-1185">Reference proteome</keyword>
<dbReference type="Gene3D" id="2.60.120.260">
    <property type="entry name" value="Galactose-binding domain-like"/>
    <property type="match status" value="2"/>
</dbReference>
<evidence type="ECO:0000259" key="2">
    <source>
        <dbReference type="Pfam" id="PF03561"/>
    </source>
</evidence>
<sequence>MTTNLTSSATGARILFATDEWFAAADNLLNPADPEFIPDLYCEQGKVMDGWETRRKRSAGHDWCVIKLGGAADGSTFEVTSLEVDTAFFTGNQTPRISVEGMRVTSSANDGDDYLYTWMPGAVSRLARGGGIQGTGQSVASIERAAEACNSVALETTGNNGKWVEILPMTPLKPGYEESRYHSFTIRDNVKQKVAELGGITHLKLNYFPDGGVARLKVLGQVHQSAPNPMLSEPVQKIKNKAAPLIHPHSSTYQPPSSQPYPQLELSCVSNGGLGLECSNKHYGIPMNLLSPMLGKDMGDGWETARHPDRPPVVTKDPVVNKSCIHVSVFELSVTDASSELFKCSQTGLQDTPLLDWAVLKLGCGGTNDSGISRIIVDTRHFKGNFPESVKIDGCASTLSDEAVCASAGNSNDTSVEWFPLLNRVALVADAEHEFLREKGLIENGSRVVTHVRVSIYPDGGLSRVRVYGDPLDAENAPIISHL</sequence>
<evidence type="ECO:0000256" key="1">
    <source>
        <dbReference type="ARBA" id="ARBA00009242"/>
    </source>
</evidence>
<comment type="caution">
    <text evidence="3">The sequence shown here is derived from an EMBL/GenBank/DDBJ whole genome shotgun (WGS) entry which is preliminary data.</text>
</comment>
<dbReference type="Pfam" id="PF03561">
    <property type="entry name" value="Allantoicase"/>
    <property type="match status" value="2"/>
</dbReference>
<dbReference type="PANTHER" id="PTHR12045:SF3">
    <property type="entry name" value="INACTIVE ALLANTOICASE-RELATED"/>
    <property type="match status" value="1"/>
</dbReference>
<dbReference type="SUPFAM" id="SSF49785">
    <property type="entry name" value="Galactose-binding domain-like"/>
    <property type="match status" value="2"/>
</dbReference>
<dbReference type="InterPro" id="IPR015908">
    <property type="entry name" value="Allantoicase_dom"/>
</dbReference>
<organism evidence="3 4">
    <name type="scientific">Cyclotella atomus</name>
    <dbReference type="NCBI Taxonomy" id="382360"/>
    <lineage>
        <taxon>Eukaryota</taxon>
        <taxon>Sar</taxon>
        <taxon>Stramenopiles</taxon>
        <taxon>Ochrophyta</taxon>
        <taxon>Bacillariophyta</taxon>
        <taxon>Coscinodiscophyceae</taxon>
        <taxon>Thalassiosirophycidae</taxon>
        <taxon>Stephanodiscales</taxon>
        <taxon>Stephanodiscaceae</taxon>
        <taxon>Cyclotella</taxon>
    </lineage>
</organism>
<evidence type="ECO:0000313" key="3">
    <source>
        <dbReference type="EMBL" id="KAL3805500.1"/>
    </source>
</evidence>
<dbReference type="PANTHER" id="PTHR12045">
    <property type="entry name" value="ALLANTOICASE"/>
    <property type="match status" value="1"/>
</dbReference>
<dbReference type="AlphaFoldDB" id="A0ABD3RBD2"/>
<proteinExistence type="inferred from homology"/>
<feature type="domain" description="Allantoicase" evidence="2">
    <location>
        <begin position="272"/>
        <end position="471"/>
    </location>
</feature>
<dbReference type="InterPro" id="IPR005164">
    <property type="entry name" value="Allantoicase"/>
</dbReference>
<dbReference type="Proteomes" id="UP001530400">
    <property type="component" value="Unassembled WGS sequence"/>
</dbReference>
<accession>A0ABD3RBD2</accession>
<feature type="domain" description="Allantoicase" evidence="2">
    <location>
        <begin position="11"/>
        <end position="222"/>
    </location>
</feature>
<evidence type="ECO:0000313" key="4">
    <source>
        <dbReference type="Proteomes" id="UP001530400"/>
    </source>
</evidence>
<name>A0ABD3RBD2_9STRA</name>
<protein>
    <recommendedName>
        <fullName evidence="2">Allantoicase domain-containing protein</fullName>
    </recommendedName>
</protein>
<reference evidence="3 4" key="1">
    <citation type="submission" date="2024-10" db="EMBL/GenBank/DDBJ databases">
        <title>Updated reference genomes for cyclostephanoid diatoms.</title>
        <authorList>
            <person name="Roberts W.R."/>
            <person name="Alverson A.J."/>
        </authorList>
    </citation>
    <scope>NUCLEOTIDE SEQUENCE [LARGE SCALE GENOMIC DNA]</scope>
    <source>
        <strain evidence="3 4">AJA010-31</strain>
    </source>
</reference>
<gene>
    <name evidence="3" type="ORF">ACHAWO_003010</name>
</gene>
<dbReference type="EMBL" id="JALLPJ020000002">
    <property type="protein sequence ID" value="KAL3805500.1"/>
    <property type="molecule type" value="Genomic_DNA"/>
</dbReference>
<comment type="similarity">
    <text evidence="1">Belongs to the allantoicase family.</text>
</comment>
<dbReference type="InterPro" id="IPR008979">
    <property type="entry name" value="Galactose-bd-like_sf"/>
</dbReference>